<accession>A0A4Q2EJW7</accession>
<evidence type="ECO:0000259" key="1">
    <source>
        <dbReference type="Pfam" id="PF18476"/>
    </source>
</evidence>
<feature type="domain" description="PIN like" evidence="1">
    <location>
        <begin position="2"/>
        <end position="228"/>
    </location>
</feature>
<keyword evidence="3" id="KW-1185">Reference proteome</keyword>
<sequence length="394" mass="43276">MSLDANVLLSFYRFSPSARQALISVLEALGDRVFVSHQAAREFWRNRLAAIDARNTATEQLGAALSRAENQVQDAVRVWAKQTAADVAVEQQMLRSVRQAFETCSTTADGVTNESSTFAYDAGQDSVTLALQPLLADRVGDPLPPEQHKDAVAEAARRTQLGLPPGFRDAKKDDVGGADGSTGDYLVWLESMLEAEARALPLVLVTGDEKEDWWWKHRGQLLGPRSELADEFQKRSGAALVMLRPLQLIEHADVLAVMVSEEARSDVERSTTSDTPIWTEQAVEELLARLRYEGREQESVIRQAAQNGGSIDRDSLYALCGYGADRMLRGFTRPTARITADLAAEGYIDDGVSPMLTPVYDGGVQALRFEIPPEVVTILGSMDTSHQEPTNRAF</sequence>
<dbReference type="InterPro" id="IPR041578">
    <property type="entry name" value="PIN_8"/>
</dbReference>
<reference evidence="2 3" key="1">
    <citation type="submission" date="2018-01" db="EMBL/GenBank/DDBJ databases">
        <title>Lactibacter flavus gen. nov., sp. nov., a novel bacterium of the family Propionibacteriaceae isolated from raw milk and dairy products.</title>
        <authorList>
            <person name="Wenning M."/>
            <person name="Breitenwieser F."/>
            <person name="Huptas C."/>
            <person name="von Neubeck M."/>
            <person name="Busse H.-J."/>
            <person name="Scherer S."/>
        </authorList>
    </citation>
    <scope>NUCLEOTIDE SEQUENCE [LARGE SCALE GENOMIC DNA]</scope>
    <source>
        <strain evidence="2 3">VG341</strain>
    </source>
</reference>
<evidence type="ECO:0000313" key="2">
    <source>
        <dbReference type="EMBL" id="RXW33493.1"/>
    </source>
</evidence>
<proteinExistence type="predicted"/>
<dbReference type="EMBL" id="PPCV01000001">
    <property type="protein sequence ID" value="RXW33493.1"/>
    <property type="molecule type" value="Genomic_DNA"/>
</dbReference>
<dbReference type="Proteomes" id="UP000290624">
    <property type="component" value="Unassembled WGS sequence"/>
</dbReference>
<dbReference type="AlphaFoldDB" id="A0A4Q2EJW7"/>
<organism evidence="2 3">
    <name type="scientific">Propioniciclava flava</name>
    <dbReference type="NCBI Taxonomy" id="2072026"/>
    <lineage>
        <taxon>Bacteria</taxon>
        <taxon>Bacillati</taxon>
        <taxon>Actinomycetota</taxon>
        <taxon>Actinomycetes</taxon>
        <taxon>Propionibacteriales</taxon>
        <taxon>Propionibacteriaceae</taxon>
        <taxon>Propioniciclava</taxon>
    </lineage>
</organism>
<name>A0A4Q2EJW7_9ACTN</name>
<gene>
    <name evidence="2" type="ORF">C1706_01670</name>
</gene>
<dbReference type="RefSeq" id="WP_164987381.1">
    <property type="nucleotide sequence ID" value="NZ_PPCV01000001.1"/>
</dbReference>
<protein>
    <recommendedName>
        <fullName evidence="1">PIN like domain-containing protein</fullName>
    </recommendedName>
</protein>
<comment type="caution">
    <text evidence="2">The sequence shown here is derived from an EMBL/GenBank/DDBJ whole genome shotgun (WGS) entry which is preliminary data.</text>
</comment>
<evidence type="ECO:0000313" key="3">
    <source>
        <dbReference type="Proteomes" id="UP000290624"/>
    </source>
</evidence>
<dbReference type="Pfam" id="PF18476">
    <property type="entry name" value="PIN_8"/>
    <property type="match status" value="1"/>
</dbReference>